<dbReference type="InterPro" id="IPR029045">
    <property type="entry name" value="ClpP/crotonase-like_dom_sf"/>
</dbReference>
<name>A0ABN7ZQD6_9BURK</name>
<sequence length="267" mass="29263">MEFRLYHQPHMNRRLIIAEGPIRAGDASAFLTFANSADRDSEGLVTVILNSPGGKVEAAFRMVDAMDKVRVYTVVPNSAKCASACASILFASGARRSLLGTGMLGFHSCYRRKGSFAVDDSLCNEVIAANAMQRGITYSAINRFVKDHGADSLAWIGAHDACGSLSGLCRPGLLEMGFENKAALARSLDCSRLASPPSRLICGDVELSRLDAVLAGRYRQALSTTASKKRLQDSQRAWLQRDRNRCSDKPCLLRVYQERIEVLTRTR</sequence>
<proteinExistence type="predicted"/>
<comment type="caution">
    <text evidence="2">The sequence shown here is derived from an EMBL/GenBank/DDBJ whole genome shotgun (WGS) entry which is preliminary data.</text>
</comment>
<dbReference type="PANTHER" id="PTHR37549:SF1">
    <property type="entry name" value="LIPOPROTEIN LPRI"/>
    <property type="match status" value="1"/>
</dbReference>
<protein>
    <recommendedName>
        <fullName evidence="1">Lysozyme inhibitor LprI-like N-terminal domain-containing protein</fullName>
    </recommendedName>
</protein>
<gene>
    <name evidence="2" type="ORF">LMG32289_06351</name>
</gene>
<evidence type="ECO:0000313" key="3">
    <source>
        <dbReference type="Proteomes" id="UP000706525"/>
    </source>
</evidence>
<dbReference type="Proteomes" id="UP000706525">
    <property type="component" value="Unassembled WGS sequence"/>
</dbReference>
<organism evidence="2 3">
    <name type="scientific">Cupriavidus pampae</name>
    <dbReference type="NCBI Taxonomy" id="659251"/>
    <lineage>
        <taxon>Bacteria</taxon>
        <taxon>Pseudomonadati</taxon>
        <taxon>Pseudomonadota</taxon>
        <taxon>Betaproteobacteria</taxon>
        <taxon>Burkholderiales</taxon>
        <taxon>Burkholderiaceae</taxon>
        <taxon>Cupriavidus</taxon>
    </lineage>
</organism>
<dbReference type="SUPFAM" id="SSF52096">
    <property type="entry name" value="ClpP/crotonase"/>
    <property type="match status" value="1"/>
</dbReference>
<keyword evidence="3" id="KW-1185">Reference proteome</keyword>
<dbReference type="Gene3D" id="3.90.226.10">
    <property type="entry name" value="2-enoyl-CoA Hydratase, Chain A, domain 1"/>
    <property type="match status" value="1"/>
</dbReference>
<accession>A0ABN7ZQD6</accession>
<dbReference type="InterPro" id="IPR023562">
    <property type="entry name" value="ClpP/TepA"/>
</dbReference>
<dbReference type="EMBL" id="CAJZAG010000017">
    <property type="protein sequence ID" value="CAG9186281.1"/>
    <property type="molecule type" value="Genomic_DNA"/>
</dbReference>
<dbReference type="InterPro" id="IPR009739">
    <property type="entry name" value="LprI-like_N"/>
</dbReference>
<dbReference type="PANTHER" id="PTHR37549">
    <property type="entry name" value="LIPOPROTEIN LPRI"/>
    <property type="match status" value="1"/>
</dbReference>
<dbReference type="Pfam" id="PF07007">
    <property type="entry name" value="LprI"/>
    <property type="match status" value="1"/>
</dbReference>
<dbReference type="InterPro" id="IPR052755">
    <property type="entry name" value="Lysozyme_Inhibitor_LprI"/>
</dbReference>
<reference evidence="2 3" key="1">
    <citation type="submission" date="2021-08" db="EMBL/GenBank/DDBJ databases">
        <authorList>
            <person name="Peeters C."/>
        </authorList>
    </citation>
    <scope>NUCLEOTIDE SEQUENCE [LARGE SCALE GENOMIC DNA]</scope>
    <source>
        <strain evidence="2 3">LMG 32289</strain>
    </source>
</reference>
<dbReference type="Pfam" id="PF00574">
    <property type="entry name" value="CLP_protease"/>
    <property type="match status" value="1"/>
</dbReference>
<evidence type="ECO:0000259" key="1">
    <source>
        <dbReference type="Pfam" id="PF07007"/>
    </source>
</evidence>
<evidence type="ECO:0000313" key="2">
    <source>
        <dbReference type="EMBL" id="CAG9186281.1"/>
    </source>
</evidence>
<feature type="domain" description="Lysozyme inhibitor LprI-like N-terminal" evidence="1">
    <location>
        <begin position="200"/>
        <end position="263"/>
    </location>
</feature>